<dbReference type="Gene3D" id="3.90.190.20">
    <property type="entry name" value="Mur ligase, C-terminal domain"/>
    <property type="match status" value="1"/>
</dbReference>
<evidence type="ECO:0000259" key="11">
    <source>
        <dbReference type="Pfam" id="PF02875"/>
    </source>
</evidence>
<reference evidence="13 14" key="1">
    <citation type="journal article" date="2015" name="Microbiome">
        <title>Genomic resolution of linkages in carbon, nitrogen, and sulfur cycling among widespread estuary sediment bacteria.</title>
        <authorList>
            <person name="Baker B.J."/>
            <person name="Lazar C.S."/>
            <person name="Teske A.P."/>
            <person name="Dick G.J."/>
        </authorList>
    </citation>
    <scope>NUCLEOTIDE SEQUENCE [LARGE SCALE GENOMIC DNA]</scope>
    <source>
        <strain evidence="13">SM23_60</strain>
    </source>
</reference>
<keyword evidence="7 9" id="KW-0067">ATP-binding</keyword>
<dbReference type="GO" id="GO:0008764">
    <property type="term" value="F:UDP-N-acetylmuramoylalanine-D-glutamate ligase activity"/>
    <property type="evidence" value="ECO:0007669"/>
    <property type="project" value="UniProtKB-UniRule"/>
</dbReference>
<dbReference type="Gene3D" id="3.40.1190.10">
    <property type="entry name" value="Mur-like, catalytic domain"/>
    <property type="match status" value="1"/>
</dbReference>
<evidence type="ECO:0000256" key="9">
    <source>
        <dbReference type="HAMAP-Rule" id="MF_00639"/>
    </source>
</evidence>
<dbReference type="InterPro" id="IPR018109">
    <property type="entry name" value="Folylpolyglutamate_synth_CS"/>
</dbReference>
<keyword evidence="8 9" id="KW-0131">Cell cycle</keyword>
<name>A0A0S8GQ13_UNCW3</name>
<dbReference type="SUPFAM" id="SSF51984">
    <property type="entry name" value="MurCD N-terminal domain"/>
    <property type="match status" value="1"/>
</dbReference>
<gene>
    <name evidence="9" type="primary">murD</name>
    <name evidence="13" type="ORF">AMJ87_00950</name>
</gene>
<keyword evidence="6 9" id="KW-0547">Nucleotide-binding</keyword>
<dbReference type="GO" id="GO:0071555">
    <property type="term" value="P:cell wall organization"/>
    <property type="evidence" value="ECO:0007669"/>
    <property type="project" value="UniProtKB-KW"/>
</dbReference>
<dbReference type="PROSITE" id="PS01011">
    <property type="entry name" value="FOLYLPOLYGLU_SYNT_1"/>
    <property type="match status" value="1"/>
</dbReference>
<dbReference type="GO" id="GO:0005524">
    <property type="term" value="F:ATP binding"/>
    <property type="evidence" value="ECO:0007669"/>
    <property type="project" value="UniProtKB-UniRule"/>
</dbReference>
<feature type="domain" description="Mur ligase central" evidence="12">
    <location>
        <begin position="102"/>
        <end position="274"/>
    </location>
</feature>
<proteinExistence type="inferred from homology"/>
<keyword evidence="5 9" id="KW-0132">Cell division</keyword>
<dbReference type="PATRIC" id="fig|1703780.3.peg.2962"/>
<dbReference type="InterPro" id="IPR004101">
    <property type="entry name" value="Mur_ligase_C"/>
</dbReference>
<accession>A0A0S8GQ13</accession>
<evidence type="ECO:0000256" key="7">
    <source>
        <dbReference type="ARBA" id="ARBA00022840"/>
    </source>
</evidence>
<keyword evidence="4 9" id="KW-0436">Ligase</keyword>
<comment type="similarity">
    <text evidence="9">Belongs to the MurCDEF family.</text>
</comment>
<keyword evidence="9 10" id="KW-0133">Cell shape</keyword>
<keyword evidence="3 9" id="KW-0963">Cytoplasm</keyword>
<dbReference type="NCBIfam" id="TIGR01087">
    <property type="entry name" value="murD"/>
    <property type="match status" value="1"/>
</dbReference>
<comment type="caution">
    <text evidence="13">The sequence shown here is derived from an EMBL/GenBank/DDBJ whole genome shotgun (WGS) entry which is preliminary data.</text>
</comment>
<keyword evidence="9 10" id="KW-0573">Peptidoglycan synthesis</keyword>
<dbReference type="GO" id="GO:0005737">
    <property type="term" value="C:cytoplasm"/>
    <property type="evidence" value="ECO:0007669"/>
    <property type="project" value="UniProtKB-SubCell"/>
</dbReference>
<evidence type="ECO:0000256" key="3">
    <source>
        <dbReference type="ARBA" id="ARBA00022490"/>
    </source>
</evidence>
<dbReference type="PANTHER" id="PTHR43692">
    <property type="entry name" value="UDP-N-ACETYLMURAMOYLALANINE--D-GLUTAMATE LIGASE"/>
    <property type="match status" value="1"/>
</dbReference>
<dbReference type="HAMAP" id="MF_00639">
    <property type="entry name" value="MurD"/>
    <property type="match status" value="1"/>
</dbReference>
<dbReference type="Proteomes" id="UP000051096">
    <property type="component" value="Unassembled WGS sequence"/>
</dbReference>
<dbReference type="AlphaFoldDB" id="A0A0S8GQ13"/>
<dbReference type="SUPFAM" id="SSF53623">
    <property type="entry name" value="MurD-like peptide ligases, catalytic domain"/>
    <property type="match status" value="1"/>
</dbReference>
<dbReference type="Pfam" id="PF02875">
    <property type="entry name" value="Mur_ligase_C"/>
    <property type="match status" value="1"/>
</dbReference>
<dbReference type="InterPro" id="IPR036615">
    <property type="entry name" value="Mur_ligase_C_dom_sf"/>
</dbReference>
<organism evidence="13 14">
    <name type="scientific">candidate division WOR_3 bacterium SM23_60</name>
    <dbReference type="NCBI Taxonomy" id="1703780"/>
    <lineage>
        <taxon>Bacteria</taxon>
        <taxon>Bacteria division WOR-3</taxon>
    </lineage>
</organism>
<dbReference type="SUPFAM" id="SSF53244">
    <property type="entry name" value="MurD-like peptide ligases, peptide-binding domain"/>
    <property type="match status" value="1"/>
</dbReference>
<comment type="function">
    <text evidence="9 10">Cell wall formation. Catalyzes the addition of glutamate to the nucleotide precursor UDP-N-acetylmuramoyl-L-alanine (UMA).</text>
</comment>
<feature type="binding site" evidence="9">
    <location>
        <begin position="104"/>
        <end position="110"/>
    </location>
    <ligand>
        <name>ATP</name>
        <dbReference type="ChEBI" id="CHEBI:30616"/>
    </ligand>
</feature>
<dbReference type="Gene3D" id="3.40.50.720">
    <property type="entry name" value="NAD(P)-binding Rossmann-like Domain"/>
    <property type="match status" value="1"/>
</dbReference>
<dbReference type="PANTHER" id="PTHR43692:SF1">
    <property type="entry name" value="UDP-N-ACETYLMURAMOYLALANINE--D-GLUTAMATE LIGASE"/>
    <property type="match status" value="1"/>
</dbReference>
<keyword evidence="9 10" id="KW-0961">Cell wall biogenesis/degradation</keyword>
<evidence type="ECO:0000256" key="6">
    <source>
        <dbReference type="ARBA" id="ARBA00022741"/>
    </source>
</evidence>
<dbReference type="GO" id="GO:0008360">
    <property type="term" value="P:regulation of cell shape"/>
    <property type="evidence" value="ECO:0007669"/>
    <property type="project" value="UniProtKB-KW"/>
</dbReference>
<evidence type="ECO:0000259" key="12">
    <source>
        <dbReference type="Pfam" id="PF08245"/>
    </source>
</evidence>
<dbReference type="InterPro" id="IPR005762">
    <property type="entry name" value="MurD"/>
</dbReference>
<feature type="domain" description="Mur ligase C-terminal" evidence="11">
    <location>
        <begin position="296"/>
        <end position="406"/>
    </location>
</feature>
<dbReference type="EC" id="6.3.2.9" evidence="9 10"/>
<dbReference type="InterPro" id="IPR036565">
    <property type="entry name" value="Mur-like_cat_sf"/>
</dbReference>
<evidence type="ECO:0000256" key="5">
    <source>
        <dbReference type="ARBA" id="ARBA00022618"/>
    </source>
</evidence>
<dbReference type="EMBL" id="LJUO01000004">
    <property type="protein sequence ID" value="KPK73722.1"/>
    <property type="molecule type" value="Genomic_DNA"/>
</dbReference>
<comment type="subcellular location">
    <subcellularLocation>
        <location evidence="1 9 10">Cytoplasm</location>
    </subcellularLocation>
</comment>
<sequence length="433" mass="48052">MKVLLLGLGRANVAVAQYLIERNDELFLYEDNPDMLLPAAQELLSTGRIHAYVDRDYDLAITSPGFPVHKPIVRKLSAQRIPIVDEMEFTYSELGEPRIIAVTGTNGKSTTVAIISSILTTAGTNNFLGGNIAPGKPFSEALFEPRYDYYVLEVSSFQLMRIATFRPHIAMVTNISVDHLNWHRSIAEYRAAKQKIFKNQRTSDFAVLNYEDKTIREFSHTICAHVVFFGLHARDGAWLNSTMNYKGESLFDTTVISLPGQHNIMNVLGAIAVAKIVNIDNGSIEKGIRSFRTLPHRLEDIGTIEGIRYVNNSMCTNESAAIASLNAITEPVIVIVGGKQKGDRAEHYLDLLTRSAKACVVLGDNAADIKLFFESKHFKRFVIAETMADAVSKARDFAVAGDAILLNPGYASFDYFANFEKRGEAFKNAVHAH</sequence>
<evidence type="ECO:0000256" key="10">
    <source>
        <dbReference type="RuleBase" id="RU003664"/>
    </source>
</evidence>
<evidence type="ECO:0000256" key="1">
    <source>
        <dbReference type="ARBA" id="ARBA00004496"/>
    </source>
</evidence>
<dbReference type="UniPathway" id="UPA00219"/>
<protein>
    <recommendedName>
        <fullName evidence="9 10">UDP-N-acetylmuramoylalanine--D-glutamate ligase</fullName>
        <ecNumber evidence="9 10">6.3.2.9</ecNumber>
    </recommendedName>
    <alternativeName>
        <fullName evidence="9">D-glutamic acid-adding enzyme</fullName>
    </alternativeName>
    <alternativeName>
        <fullName evidence="9">UDP-N-acetylmuramoyl-L-alanyl-D-glutamate synthetase</fullName>
    </alternativeName>
</protein>
<evidence type="ECO:0000256" key="4">
    <source>
        <dbReference type="ARBA" id="ARBA00022598"/>
    </source>
</evidence>
<dbReference type="GO" id="GO:0009252">
    <property type="term" value="P:peptidoglycan biosynthetic process"/>
    <property type="evidence" value="ECO:0007669"/>
    <property type="project" value="UniProtKB-UniRule"/>
</dbReference>
<comment type="catalytic activity">
    <reaction evidence="9 10">
        <text>UDP-N-acetyl-alpha-D-muramoyl-L-alanine + D-glutamate + ATP = UDP-N-acetyl-alpha-D-muramoyl-L-alanyl-D-glutamate + ADP + phosphate + H(+)</text>
        <dbReference type="Rhea" id="RHEA:16429"/>
        <dbReference type="ChEBI" id="CHEBI:15378"/>
        <dbReference type="ChEBI" id="CHEBI:29986"/>
        <dbReference type="ChEBI" id="CHEBI:30616"/>
        <dbReference type="ChEBI" id="CHEBI:43474"/>
        <dbReference type="ChEBI" id="CHEBI:83898"/>
        <dbReference type="ChEBI" id="CHEBI:83900"/>
        <dbReference type="ChEBI" id="CHEBI:456216"/>
        <dbReference type="EC" id="6.3.2.9"/>
    </reaction>
</comment>
<evidence type="ECO:0000313" key="14">
    <source>
        <dbReference type="Proteomes" id="UP000051096"/>
    </source>
</evidence>
<dbReference type="GO" id="GO:0004326">
    <property type="term" value="F:tetrahydrofolylpolyglutamate synthase activity"/>
    <property type="evidence" value="ECO:0007669"/>
    <property type="project" value="InterPro"/>
</dbReference>
<evidence type="ECO:0000256" key="2">
    <source>
        <dbReference type="ARBA" id="ARBA00004752"/>
    </source>
</evidence>
<dbReference type="Pfam" id="PF08245">
    <property type="entry name" value="Mur_ligase_M"/>
    <property type="match status" value="1"/>
</dbReference>
<dbReference type="InterPro" id="IPR013221">
    <property type="entry name" value="Mur_ligase_cen"/>
</dbReference>
<dbReference type="GO" id="GO:0051301">
    <property type="term" value="P:cell division"/>
    <property type="evidence" value="ECO:0007669"/>
    <property type="project" value="UniProtKB-KW"/>
</dbReference>
<evidence type="ECO:0000256" key="8">
    <source>
        <dbReference type="ARBA" id="ARBA00023306"/>
    </source>
</evidence>
<comment type="pathway">
    <text evidence="2 9 10">Cell wall biogenesis; peptidoglycan biosynthesis.</text>
</comment>
<evidence type="ECO:0000313" key="13">
    <source>
        <dbReference type="EMBL" id="KPK73722.1"/>
    </source>
</evidence>